<evidence type="ECO:0000313" key="1">
    <source>
        <dbReference type="EMBL" id="KTD59013.1"/>
    </source>
</evidence>
<dbReference type="EMBL" id="LNYW01000052">
    <property type="protein sequence ID" value="KTD59013.1"/>
    <property type="molecule type" value="Genomic_DNA"/>
</dbReference>
<comment type="caution">
    <text evidence="1">The sequence shown here is derived from an EMBL/GenBank/DDBJ whole genome shotgun (WGS) entry which is preliminary data.</text>
</comment>
<gene>
    <name evidence="1" type="ORF">Lsha_2045</name>
</gene>
<name>A0A0W0YQ82_9GAMM</name>
<sequence length="238" mass="27574">MNTLAKVVMLFFLPFSLFAKDINVYLRFDDSKLYQEIKKFNNFLDSKGVFSRYQIEPFQDHHPSHITLYLATYPEEHKEEIKMQVASFAKKKRPVQVIARHLSVTAGNYVMLDLDMGKQESGENHPVQRLSDEMVMRLTNLRDFNAKIPVWAESIPEKKKAFMNYGSPNVFFEFNPHFSLMAKNFDDPKEQARFQKEMTQLVAEYDFPDVLTESSAIGIGYVNSFGQVTEEIASYPLG</sequence>
<dbReference type="PATRIC" id="fig|1122169.6.peg.2338"/>
<evidence type="ECO:0008006" key="3">
    <source>
        <dbReference type="Google" id="ProtNLM"/>
    </source>
</evidence>
<dbReference type="AlphaFoldDB" id="A0A0W0YQ82"/>
<dbReference type="eggNOG" id="COG1514">
    <property type="taxonomic scope" value="Bacteria"/>
</dbReference>
<accession>A0A0W0YQ82</accession>
<proteinExistence type="predicted"/>
<dbReference type="Gene3D" id="3.90.1140.10">
    <property type="entry name" value="Cyclic phosphodiesterase"/>
    <property type="match status" value="1"/>
</dbReference>
<keyword evidence="2" id="KW-1185">Reference proteome</keyword>
<evidence type="ECO:0000313" key="2">
    <source>
        <dbReference type="Proteomes" id="UP000054600"/>
    </source>
</evidence>
<dbReference type="RefSeq" id="WP_018576621.1">
    <property type="nucleotide sequence ID" value="NZ_KB892389.1"/>
</dbReference>
<protein>
    <recommendedName>
        <fullName evidence="3">Phosphonate metabolism protein</fullName>
    </recommendedName>
</protein>
<dbReference type="OrthoDB" id="79662at2"/>
<reference evidence="1 2" key="1">
    <citation type="submission" date="2015-11" db="EMBL/GenBank/DDBJ databases">
        <title>Genomic analysis of 38 Legionella species identifies large and diverse effector repertoires.</title>
        <authorList>
            <person name="Burstein D."/>
            <person name="Amaro F."/>
            <person name="Zusman T."/>
            <person name="Lifshitz Z."/>
            <person name="Cohen O."/>
            <person name="Gilbert J.A."/>
            <person name="Pupko T."/>
            <person name="Shuman H.A."/>
            <person name="Segal G."/>
        </authorList>
    </citation>
    <scope>NUCLEOTIDE SEQUENCE [LARGE SCALE GENOMIC DNA]</scope>
    <source>
        <strain evidence="1 2">ATCC 49655</strain>
    </source>
</reference>
<organism evidence="1 2">
    <name type="scientific">Legionella shakespearei DSM 23087</name>
    <dbReference type="NCBI Taxonomy" id="1122169"/>
    <lineage>
        <taxon>Bacteria</taxon>
        <taxon>Pseudomonadati</taxon>
        <taxon>Pseudomonadota</taxon>
        <taxon>Gammaproteobacteria</taxon>
        <taxon>Legionellales</taxon>
        <taxon>Legionellaceae</taxon>
        <taxon>Legionella</taxon>
    </lineage>
</organism>
<dbReference type="Proteomes" id="UP000054600">
    <property type="component" value="Unassembled WGS sequence"/>
</dbReference>